<dbReference type="AlphaFoldDB" id="A0ABD6BCA3"/>
<reference evidence="1 2" key="1">
    <citation type="journal article" date="2019" name="Int. J. Syst. Evol. Microbiol.">
        <title>The Global Catalogue of Microorganisms (GCM) 10K type strain sequencing project: providing services to taxonomists for standard genome sequencing and annotation.</title>
        <authorList>
            <consortium name="The Broad Institute Genomics Platform"/>
            <consortium name="The Broad Institute Genome Sequencing Center for Infectious Disease"/>
            <person name="Wu L."/>
            <person name="Ma J."/>
        </authorList>
    </citation>
    <scope>NUCLEOTIDE SEQUENCE [LARGE SCALE GENOMIC DNA]</scope>
    <source>
        <strain evidence="1 2">CGMCC 1.12230</strain>
    </source>
</reference>
<dbReference type="Proteomes" id="UP001597076">
    <property type="component" value="Unassembled WGS sequence"/>
</dbReference>
<comment type="caution">
    <text evidence="1">The sequence shown here is derived from an EMBL/GenBank/DDBJ whole genome shotgun (WGS) entry which is preliminary data.</text>
</comment>
<accession>A0ABD6BCA3</accession>
<organism evidence="1 2">
    <name type="scientific">Haloarchaeobius amylolyticus</name>
    <dbReference type="NCBI Taxonomy" id="1198296"/>
    <lineage>
        <taxon>Archaea</taxon>
        <taxon>Methanobacteriati</taxon>
        <taxon>Methanobacteriota</taxon>
        <taxon>Stenosarchaea group</taxon>
        <taxon>Halobacteria</taxon>
        <taxon>Halobacteriales</taxon>
        <taxon>Halorubellaceae</taxon>
        <taxon>Haloarchaeobius</taxon>
    </lineage>
</organism>
<sequence length="290" mass="30630">MERRRFLACASAAVAGTVGTSGSVSASDDDDGPLTIEVVRHASVEPISNAIPFVLEGVRLFARTWTDATPRSAAVDLDVISVADFDIEPSYEATLDAIEADDALGADRTPETVTLFVIDDRRATAGAMRSYAGDDGGENGAPGAYGYVNAALGGLFGAGVGMPRPLIRNFAAHECGHAVLGWAEFPHYPADATIRDPSPGVRAHSCGAQDHPAASGWFVHHGITVMATGYSARESRNTPRNHQFATEQGAVGEAVAPVDDSWSYVNMDYVPAFSQTARAAMGEHYRQFVS</sequence>
<keyword evidence="2" id="KW-1185">Reference proteome</keyword>
<dbReference type="EMBL" id="JBHUDI010000001">
    <property type="protein sequence ID" value="MFD1562329.1"/>
    <property type="molecule type" value="Genomic_DNA"/>
</dbReference>
<name>A0ABD6BCA3_9EURY</name>
<evidence type="ECO:0000313" key="1">
    <source>
        <dbReference type="EMBL" id="MFD1562329.1"/>
    </source>
</evidence>
<gene>
    <name evidence="1" type="ORF">ACFR99_01920</name>
</gene>
<protein>
    <submittedName>
        <fullName evidence="1">Uncharacterized protein</fullName>
    </submittedName>
</protein>
<proteinExistence type="predicted"/>
<evidence type="ECO:0000313" key="2">
    <source>
        <dbReference type="Proteomes" id="UP001597076"/>
    </source>
</evidence>
<dbReference type="RefSeq" id="WP_390283841.1">
    <property type="nucleotide sequence ID" value="NZ_JBHUDI010000001.1"/>
</dbReference>